<feature type="transmembrane region" description="Helical" evidence="6">
    <location>
        <begin position="344"/>
        <end position="364"/>
    </location>
</feature>
<feature type="transmembrane region" description="Helical" evidence="6">
    <location>
        <begin position="281"/>
        <end position="299"/>
    </location>
</feature>
<reference evidence="8" key="1">
    <citation type="submission" date="2012-11" db="EMBL/GenBank/DDBJ databases">
        <authorList>
            <person name="Lucero-Rivera Y.E."/>
            <person name="Tovar-Ramirez D."/>
        </authorList>
    </citation>
    <scope>NUCLEOTIDE SEQUENCE</scope>
    <source>
        <tissue evidence="8">Salivary gland</tissue>
    </source>
</reference>
<feature type="transmembrane region" description="Helical" evidence="6">
    <location>
        <begin position="198"/>
        <end position="222"/>
    </location>
</feature>
<dbReference type="InterPro" id="IPR004776">
    <property type="entry name" value="Mem_transp_PIN-like"/>
</dbReference>
<evidence type="ECO:0000259" key="7">
    <source>
        <dbReference type="PROSITE" id="PS50186"/>
    </source>
</evidence>
<feature type="non-terminal residue" evidence="8">
    <location>
        <position position="1"/>
    </location>
</feature>
<dbReference type="GO" id="GO:0030514">
    <property type="term" value="P:negative regulation of BMP signaling pathway"/>
    <property type="evidence" value="ECO:0007669"/>
    <property type="project" value="TreeGrafter"/>
</dbReference>
<feature type="compositionally biased region" description="Low complexity" evidence="5">
    <location>
        <begin position="614"/>
        <end position="625"/>
    </location>
</feature>
<feature type="compositionally biased region" description="Basic and acidic residues" evidence="5">
    <location>
        <begin position="599"/>
        <end position="610"/>
    </location>
</feature>
<dbReference type="InterPro" id="IPR051832">
    <property type="entry name" value="mTOR-Rac_regulators"/>
</dbReference>
<evidence type="ECO:0000256" key="5">
    <source>
        <dbReference type="SAM" id="MobiDB-lite"/>
    </source>
</evidence>
<feature type="transmembrane region" description="Helical" evidence="6">
    <location>
        <begin position="474"/>
        <end position="502"/>
    </location>
</feature>
<keyword evidence="4 6" id="KW-0472">Membrane</keyword>
<sequence>RCDRVIDGVADSGPNLRACEREHHRCALRSKLRCCVISFARSVEMESSTPASPISSTTSAPGGDGNVIYNELLPVLIQCFAIILLGYFSGRAGLIGPAETRSLNVFVSYFSLPATAFKSLAVIALGEVNWRFLAAVALGKCVVFFVVFAVTLALLSRQPASFAKAGLYAIASSQSNDFGLGYPLIVHLYDKVQPTFSHYLYLVAPVQLAFLNPIGFIMMEYGRPRQDRSGETRSRVLSTLKGIVKNPVVIAPALGIVWNVSTSNAPLPSVIERICDSFGDAFIAAALYLLGLSMVGKVGSMGKYAALTPALLVTVKIVVCPLVIRELVNLLNVADNERDLKDFGNFGFLYGMIPMAPSVFIFATQYDLPTAAVSTGMVFGTFLSAPLIFITATVSQIKKHSLKDFAVTIGQTMVTSSAISAACCLWLLVVLFRRRHSVTHGVTIFLVICQLATALGGVLWAATSIDNPLSPVAYIQSVLSIAGVFASRIWTAILAGVLALLHWRSLCFVLRLKWLIAVAGFGTSVLVALSLCLTIPKRGSRLGDTDPNFQFGDIQAVVAVTILLTSLLFTVVSLIIQHRYRLRMRDYMPIGGGSDDDERSASPRSDDHSPPIRPSSSQSRASVAQEGMSAKSDGCTGDCEDCENCSDHEEHDSIIPDLEDLVSSPRPKRNVRRLPKSSKSANPSANSRRSEFHVSPSQQVPTSSFDQLCGPQFNCDKQQVRQCMGLVGTYNQQTAIRVQNADEALDLDSVPQVDDIHQVFRHTLLCLLLTVSMVIGLAVSLWQLLIYDTPTGILVELEFLDIIMNYGQGMLTFLVFGLDAKWLLRLLTNAWYFVTCQQQRPRGADTLVLPRFEDLSPETRQICTQFQVYHRDACITDICRSRPGPDGTELHLAFVGKDLVDWLIAVGLCHDRVQATRYGKALLEGRVIVHATGRHHFCDELYTYTFLPSHEMDVSS</sequence>
<dbReference type="GO" id="GO:0016020">
    <property type="term" value="C:membrane"/>
    <property type="evidence" value="ECO:0007669"/>
    <property type="project" value="UniProtKB-SubCell"/>
</dbReference>
<proteinExistence type="evidence at transcript level"/>
<evidence type="ECO:0000256" key="1">
    <source>
        <dbReference type="ARBA" id="ARBA00004141"/>
    </source>
</evidence>
<evidence type="ECO:0000256" key="2">
    <source>
        <dbReference type="ARBA" id="ARBA00022692"/>
    </source>
</evidence>
<name>L7MH85_RHIPC</name>
<evidence type="ECO:0000256" key="4">
    <source>
        <dbReference type="ARBA" id="ARBA00023136"/>
    </source>
</evidence>
<feature type="transmembrane region" description="Helical" evidence="6">
    <location>
        <begin position="243"/>
        <end position="261"/>
    </location>
</feature>
<feature type="transmembrane region" description="Helical" evidence="6">
    <location>
        <begin position="444"/>
        <end position="462"/>
    </location>
</feature>
<dbReference type="InterPro" id="IPR000591">
    <property type="entry name" value="DEP_dom"/>
</dbReference>
<dbReference type="GO" id="GO:0035556">
    <property type="term" value="P:intracellular signal transduction"/>
    <property type="evidence" value="ECO:0007669"/>
    <property type="project" value="InterPro"/>
</dbReference>
<dbReference type="SUPFAM" id="SSF46785">
    <property type="entry name" value="Winged helix' DNA-binding domain"/>
    <property type="match status" value="1"/>
</dbReference>
<dbReference type="PANTHER" id="PTHR22829">
    <property type="entry name" value="DEP DOMAIN PROTEIN"/>
    <property type="match status" value="1"/>
</dbReference>
<feature type="transmembrane region" description="Helical" evidence="6">
    <location>
        <begin position="556"/>
        <end position="576"/>
    </location>
</feature>
<comment type="subcellular location">
    <subcellularLocation>
        <location evidence="1">Membrane</location>
        <topology evidence="1">Multi-pass membrane protein</topology>
    </subcellularLocation>
</comment>
<dbReference type="AlphaFoldDB" id="L7MH85"/>
<feature type="transmembrane region" description="Helical" evidence="6">
    <location>
        <begin position="376"/>
        <end position="397"/>
    </location>
</feature>
<evidence type="ECO:0000256" key="3">
    <source>
        <dbReference type="ARBA" id="ARBA00022989"/>
    </source>
</evidence>
<dbReference type="InterPro" id="IPR036390">
    <property type="entry name" value="WH_DNA-bd_sf"/>
</dbReference>
<feature type="compositionally biased region" description="Low complexity" evidence="5">
    <location>
        <begin position="677"/>
        <end position="687"/>
    </location>
</feature>
<feature type="region of interest" description="Disordered" evidence="5">
    <location>
        <begin position="653"/>
        <end position="699"/>
    </location>
</feature>
<keyword evidence="2 6" id="KW-0812">Transmembrane</keyword>
<dbReference type="Pfam" id="PF00610">
    <property type="entry name" value="DEP"/>
    <property type="match status" value="1"/>
</dbReference>
<dbReference type="PANTHER" id="PTHR22829:SF5">
    <property type="entry name" value="INTEGRAL MEMBRANE PROTEIN GPR155"/>
    <property type="match status" value="1"/>
</dbReference>
<dbReference type="PROSITE" id="PS50186">
    <property type="entry name" value="DEP"/>
    <property type="match status" value="1"/>
</dbReference>
<feature type="transmembrane region" description="Helical" evidence="6">
    <location>
        <begin position="106"/>
        <end position="126"/>
    </location>
</feature>
<feature type="transmembrane region" description="Helical" evidence="6">
    <location>
        <begin position="514"/>
        <end position="536"/>
    </location>
</feature>
<reference evidence="8" key="2">
    <citation type="journal article" date="2015" name="J. Proteomics">
        <title>Sexual differences in the sialomes of the zebra tick, Rhipicephalus pulchellus.</title>
        <authorList>
            <person name="Tan A.W."/>
            <person name="Francischetti I.M."/>
            <person name="Slovak M."/>
            <person name="Kini R.M."/>
            <person name="Ribeiro J.M."/>
        </authorList>
    </citation>
    <scope>NUCLEOTIDE SEQUENCE</scope>
    <source>
        <tissue evidence="8">Salivary gland</tissue>
    </source>
</reference>
<dbReference type="SMART" id="SM00049">
    <property type="entry name" value="DEP"/>
    <property type="match status" value="1"/>
</dbReference>
<feature type="transmembrane region" description="Helical" evidence="6">
    <location>
        <begin position="764"/>
        <end position="786"/>
    </location>
</feature>
<feature type="compositionally biased region" description="Basic residues" evidence="5">
    <location>
        <begin position="666"/>
        <end position="676"/>
    </location>
</feature>
<dbReference type="EMBL" id="GACK01001483">
    <property type="protein sequence ID" value="JAA63551.1"/>
    <property type="molecule type" value="mRNA"/>
</dbReference>
<feature type="transmembrane region" description="Helical" evidence="6">
    <location>
        <begin position="409"/>
        <end position="432"/>
    </location>
</feature>
<protein>
    <submittedName>
        <fullName evidence="8">Putative integral to membrane</fullName>
    </submittedName>
</protein>
<feature type="transmembrane region" description="Helical" evidence="6">
    <location>
        <begin position="806"/>
        <end position="824"/>
    </location>
</feature>
<feature type="transmembrane region" description="Helical" evidence="6">
    <location>
        <begin position="75"/>
        <end position="94"/>
    </location>
</feature>
<dbReference type="Gene3D" id="1.10.10.10">
    <property type="entry name" value="Winged helix-like DNA-binding domain superfamily/Winged helix DNA-binding domain"/>
    <property type="match status" value="1"/>
</dbReference>
<keyword evidence="3 6" id="KW-1133">Transmembrane helix</keyword>
<dbReference type="GO" id="GO:0055085">
    <property type="term" value="P:transmembrane transport"/>
    <property type="evidence" value="ECO:0007669"/>
    <property type="project" value="InterPro"/>
</dbReference>
<feature type="domain" description="DEP" evidence="7">
    <location>
        <begin position="893"/>
        <end position="948"/>
    </location>
</feature>
<feature type="transmembrane region" description="Helical" evidence="6">
    <location>
        <begin position="132"/>
        <end position="155"/>
    </location>
</feature>
<evidence type="ECO:0000256" key="6">
    <source>
        <dbReference type="SAM" id="Phobius"/>
    </source>
</evidence>
<feature type="transmembrane region" description="Helical" evidence="6">
    <location>
        <begin position="306"/>
        <end position="324"/>
    </location>
</feature>
<feature type="region of interest" description="Disordered" evidence="5">
    <location>
        <begin position="591"/>
        <end position="635"/>
    </location>
</feature>
<dbReference type="Pfam" id="PF03547">
    <property type="entry name" value="Mem_trans"/>
    <property type="match status" value="1"/>
</dbReference>
<dbReference type="InterPro" id="IPR036388">
    <property type="entry name" value="WH-like_DNA-bd_sf"/>
</dbReference>
<organism evidence="8">
    <name type="scientific">Rhipicephalus pulchellus</name>
    <name type="common">Yellow backed tick</name>
    <name type="synonym">Dermacentor pulchellus</name>
    <dbReference type="NCBI Taxonomy" id="72859"/>
    <lineage>
        <taxon>Eukaryota</taxon>
        <taxon>Metazoa</taxon>
        <taxon>Ecdysozoa</taxon>
        <taxon>Arthropoda</taxon>
        <taxon>Chelicerata</taxon>
        <taxon>Arachnida</taxon>
        <taxon>Acari</taxon>
        <taxon>Parasitiformes</taxon>
        <taxon>Ixodida</taxon>
        <taxon>Ixodoidea</taxon>
        <taxon>Ixodidae</taxon>
        <taxon>Rhipicephalinae</taxon>
        <taxon>Rhipicephalus</taxon>
        <taxon>Rhipicephalus</taxon>
    </lineage>
</organism>
<evidence type="ECO:0000313" key="8">
    <source>
        <dbReference type="EMBL" id="JAA63551.1"/>
    </source>
</evidence>
<accession>L7MH85</accession>